<keyword evidence="5" id="KW-1185">Reference proteome</keyword>
<dbReference type="AlphaFoldDB" id="D8R674"/>
<dbReference type="Pfam" id="PF00462">
    <property type="entry name" value="Glutaredoxin"/>
    <property type="match status" value="1"/>
</dbReference>
<dbReference type="InterPro" id="IPR000916">
    <property type="entry name" value="Bet_v_I/MLP"/>
</dbReference>
<dbReference type="EMBL" id="GL377572">
    <property type="protein sequence ID" value="EFJ32270.1"/>
    <property type="molecule type" value="Genomic_DNA"/>
</dbReference>
<keyword evidence="2" id="KW-0732">Signal</keyword>
<dbReference type="HOGENOM" id="CLU_995352_0_0_1"/>
<dbReference type="InterPro" id="IPR002109">
    <property type="entry name" value="Glutaredoxin"/>
</dbReference>
<dbReference type="GO" id="GO:0009738">
    <property type="term" value="P:abscisic acid-activated signaling pathway"/>
    <property type="evidence" value="ECO:0000318"/>
    <property type="project" value="GO_Central"/>
</dbReference>
<dbReference type="InterPro" id="IPR050279">
    <property type="entry name" value="Plant_def-hormone_signal"/>
</dbReference>
<dbReference type="PANTHER" id="PTHR31213:SF24">
    <property type="entry name" value="OS08G0374000 PROTEIN"/>
    <property type="match status" value="1"/>
</dbReference>
<dbReference type="InterPro" id="IPR036249">
    <property type="entry name" value="Thioredoxin-like_sf"/>
</dbReference>
<feature type="signal peptide" evidence="2">
    <location>
        <begin position="1"/>
        <end position="20"/>
    </location>
</feature>
<name>D8R674_SELML</name>
<feature type="domain" description="Bet v I/Major latex protein" evidence="3">
    <location>
        <begin position="126"/>
        <end position="276"/>
    </location>
</feature>
<dbReference type="GO" id="GO:0006952">
    <property type="term" value="P:defense response"/>
    <property type="evidence" value="ECO:0007669"/>
    <property type="project" value="InterPro"/>
</dbReference>
<dbReference type="STRING" id="88036.D8R674"/>
<protein>
    <recommendedName>
        <fullName evidence="3">Bet v I/Major latex protein domain-containing protein</fullName>
    </recommendedName>
</protein>
<dbReference type="Gene3D" id="3.30.530.20">
    <property type="match status" value="1"/>
</dbReference>
<dbReference type="PANTHER" id="PTHR31213">
    <property type="entry name" value="OS08G0374000 PROTEIN-RELATED"/>
    <property type="match status" value="1"/>
</dbReference>
<feature type="chain" id="PRO_5003121526" description="Bet v I/Major latex protein domain-containing protein" evidence="2">
    <location>
        <begin position="21"/>
        <end position="280"/>
    </location>
</feature>
<gene>
    <name evidence="4" type="ORF">SELMODRAFT_407623</name>
</gene>
<evidence type="ECO:0000313" key="4">
    <source>
        <dbReference type="EMBL" id="EFJ32270.1"/>
    </source>
</evidence>
<dbReference type="Gene3D" id="3.40.30.10">
    <property type="entry name" value="Glutaredoxin"/>
    <property type="match status" value="1"/>
</dbReference>
<dbReference type="GO" id="GO:0005737">
    <property type="term" value="C:cytoplasm"/>
    <property type="evidence" value="ECO:0000318"/>
    <property type="project" value="GO_Central"/>
</dbReference>
<dbReference type="Pfam" id="PF00407">
    <property type="entry name" value="Bet_v_1"/>
    <property type="match status" value="1"/>
</dbReference>
<dbReference type="KEGG" id="smo:SELMODRAFT_407623"/>
<comment type="similarity">
    <text evidence="1">Belongs to the BetVI family.</text>
</comment>
<evidence type="ECO:0000256" key="1">
    <source>
        <dbReference type="ARBA" id="ARBA00009744"/>
    </source>
</evidence>
<dbReference type="Proteomes" id="UP000001514">
    <property type="component" value="Unassembled WGS sequence"/>
</dbReference>
<sequence>MRLVLGFVIAALVVARIGSATPRHGLDESAVDREKDRSDPELNRALDEFMDLVAQHRVVIVGKKDCTMTNRVKAAMSEQGEKPHFIDIDHTKSDEAWMIQKALRRWLGYWITPQVFVNGMHYGGAESMEVCRAEVGLDVSAWEAWQTFRDAKSLAGIIPGVIQSVEYLVGGGEAGTIRLLGLKQDGSSKVVFAKERLELVDDASMTIRYTMLEDCDFSHLYSHYVGTLRFHPIQSEPSKSVVVWEIECVPLGSAPPPRPAAYVRIWKEIEQHLVEKRHVK</sequence>
<dbReference type="SUPFAM" id="SSF52833">
    <property type="entry name" value="Thioredoxin-like"/>
    <property type="match status" value="1"/>
</dbReference>
<evidence type="ECO:0000313" key="5">
    <source>
        <dbReference type="Proteomes" id="UP000001514"/>
    </source>
</evidence>
<proteinExistence type="inferred from homology"/>
<dbReference type="SMART" id="SM01037">
    <property type="entry name" value="Bet_v_1"/>
    <property type="match status" value="1"/>
</dbReference>
<dbReference type="GO" id="GO:0005634">
    <property type="term" value="C:nucleus"/>
    <property type="evidence" value="ECO:0000318"/>
    <property type="project" value="GO_Central"/>
</dbReference>
<evidence type="ECO:0000259" key="3">
    <source>
        <dbReference type="SMART" id="SM01037"/>
    </source>
</evidence>
<dbReference type="PROSITE" id="PS51354">
    <property type="entry name" value="GLUTAREDOXIN_2"/>
    <property type="match status" value="1"/>
</dbReference>
<reference evidence="4 5" key="1">
    <citation type="journal article" date="2011" name="Science">
        <title>The Selaginella genome identifies genetic changes associated with the evolution of vascular plants.</title>
        <authorList>
            <person name="Banks J.A."/>
            <person name="Nishiyama T."/>
            <person name="Hasebe M."/>
            <person name="Bowman J.L."/>
            <person name="Gribskov M."/>
            <person name="dePamphilis C."/>
            <person name="Albert V.A."/>
            <person name="Aono N."/>
            <person name="Aoyama T."/>
            <person name="Ambrose B.A."/>
            <person name="Ashton N.W."/>
            <person name="Axtell M.J."/>
            <person name="Barker E."/>
            <person name="Barker M.S."/>
            <person name="Bennetzen J.L."/>
            <person name="Bonawitz N.D."/>
            <person name="Chapple C."/>
            <person name="Cheng C."/>
            <person name="Correa L.G."/>
            <person name="Dacre M."/>
            <person name="DeBarry J."/>
            <person name="Dreyer I."/>
            <person name="Elias M."/>
            <person name="Engstrom E.M."/>
            <person name="Estelle M."/>
            <person name="Feng L."/>
            <person name="Finet C."/>
            <person name="Floyd S.K."/>
            <person name="Frommer W.B."/>
            <person name="Fujita T."/>
            <person name="Gramzow L."/>
            <person name="Gutensohn M."/>
            <person name="Harholt J."/>
            <person name="Hattori M."/>
            <person name="Heyl A."/>
            <person name="Hirai T."/>
            <person name="Hiwatashi Y."/>
            <person name="Ishikawa M."/>
            <person name="Iwata M."/>
            <person name="Karol K.G."/>
            <person name="Koehler B."/>
            <person name="Kolukisaoglu U."/>
            <person name="Kubo M."/>
            <person name="Kurata T."/>
            <person name="Lalonde S."/>
            <person name="Li K."/>
            <person name="Li Y."/>
            <person name="Litt A."/>
            <person name="Lyons E."/>
            <person name="Manning G."/>
            <person name="Maruyama T."/>
            <person name="Michael T.P."/>
            <person name="Mikami K."/>
            <person name="Miyazaki S."/>
            <person name="Morinaga S."/>
            <person name="Murata T."/>
            <person name="Mueller-Roeber B."/>
            <person name="Nelson D.R."/>
            <person name="Obara M."/>
            <person name="Oguri Y."/>
            <person name="Olmstead R.G."/>
            <person name="Onodera N."/>
            <person name="Petersen B.L."/>
            <person name="Pils B."/>
            <person name="Prigge M."/>
            <person name="Rensing S.A."/>
            <person name="Riano-Pachon D.M."/>
            <person name="Roberts A.W."/>
            <person name="Sato Y."/>
            <person name="Scheller H.V."/>
            <person name="Schulz B."/>
            <person name="Schulz C."/>
            <person name="Shakirov E.V."/>
            <person name="Shibagaki N."/>
            <person name="Shinohara N."/>
            <person name="Shippen D.E."/>
            <person name="Soerensen I."/>
            <person name="Sotooka R."/>
            <person name="Sugimoto N."/>
            <person name="Sugita M."/>
            <person name="Sumikawa N."/>
            <person name="Tanurdzic M."/>
            <person name="Theissen G."/>
            <person name="Ulvskov P."/>
            <person name="Wakazuki S."/>
            <person name="Weng J.K."/>
            <person name="Willats W.W."/>
            <person name="Wipf D."/>
            <person name="Wolf P.G."/>
            <person name="Yang L."/>
            <person name="Zimmer A.D."/>
            <person name="Zhu Q."/>
            <person name="Mitros T."/>
            <person name="Hellsten U."/>
            <person name="Loque D."/>
            <person name="Otillar R."/>
            <person name="Salamov A."/>
            <person name="Schmutz J."/>
            <person name="Shapiro H."/>
            <person name="Lindquist E."/>
            <person name="Lucas S."/>
            <person name="Rokhsar D."/>
            <person name="Grigoriev I.V."/>
        </authorList>
    </citation>
    <scope>NUCLEOTIDE SEQUENCE [LARGE SCALE GENOMIC DNA]</scope>
</reference>
<dbReference type="InterPro" id="IPR023393">
    <property type="entry name" value="START-like_dom_sf"/>
</dbReference>
<dbReference type="GO" id="GO:0004864">
    <property type="term" value="F:protein phosphatase inhibitor activity"/>
    <property type="evidence" value="ECO:0000318"/>
    <property type="project" value="GO_Central"/>
</dbReference>
<dbReference type="GO" id="GO:0010427">
    <property type="term" value="F:abscisic acid binding"/>
    <property type="evidence" value="ECO:0000318"/>
    <property type="project" value="GO_Central"/>
</dbReference>
<dbReference type="Gramene" id="EFJ32270">
    <property type="protein sequence ID" value="EFJ32270"/>
    <property type="gene ID" value="SELMODRAFT_407623"/>
</dbReference>
<organism evidence="5">
    <name type="scientific">Selaginella moellendorffii</name>
    <name type="common">Spikemoss</name>
    <dbReference type="NCBI Taxonomy" id="88036"/>
    <lineage>
        <taxon>Eukaryota</taxon>
        <taxon>Viridiplantae</taxon>
        <taxon>Streptophyta</taxon>
        <taxon>Embryophyta</taxon>
        <taxon>Tracheophyta</taxon>
        <taxon>Lycopodiopsida</taxon>
        <taxon>Selaginellales</taxon>
        <taxon>Selaginellaceae</taxon>
        <taxon>Selaginella</taxon>
    </lineage>
</organism>
<dbReference type="InParanoid" id="D8R674"/>
<accession>D8R674</accession>
<evidence type="ECO:0000256" key="2">
    <source>
        <dbReference type="SAM" id="SignalP"/>
    </source>
</evidence>
<dbReference type="GO" id="GO:0038023">
    <property type="term" value="F:signaling receptor activity"/>
    <property type="evidence" value="ECO:0000318"/>
    <property type="project" value="GO_Central"/>
</dbReference>
<dbReference type="SUPFAM" id="SSF55961">
    <property type="entry name" value="Bet v1-like"/>
    <property type="match status" value="1"/>
</dbReference>